<evidence type="ECO:0000256" key="1">
    <source>
        <dbReference type="SAM" id="MobiDB-lite"/>
    </source>
</evidence>
<name>A0A1N7QAJ2_9RHOB</name>
<evidence type="ECO:0000313" key="3">
    <source>
        <dbReference type="Proteomes" id="UP000186141"/>
    </source>
</evidence>
<sequence>MPIPFPSRPPASLRRSGATQKTPPATPSSTWRCICCGGVLGVFREGRMHVSFARGHEYFTGFPVQAKCRGCGTLNHTSGPAR</sequence>
<dbReference type="AlphaFoldDB" id="A0A1N7QAJ2"/>
<dbReference type="STRING" id="1086013.SAMN05421774_10829"/>
<organism evidence="2 3">
    <name type="scientific">Gemmobacter megaterium</name>
    <dbReference type="NCBI Taxonomy" id="1086013"/>
    <lineage>
        <taxon>Bacteria</taxon>
        <taxon>Pseudomonadati</taxon>
        <taxon>Pseudomonadota</taxon>
        <taxon>Alphaproteobacteria</taxon>
        <taxon>Rhodobacterales</taxon>
        <taxon>Paracoccaceae</taxon>
        <taxon>Gemmobacter</taxon>
    </lineage>
</organism>
<dbReference type="EMBL" id="FTOT01000008">
    <property type="protein sequence ID" value="SIT19739.1"/>
    <property type="molecule type" value="Genomic_DNA"/>
</dbReference>
<dbReference type="RefSeq" id="WP_076533484.1">
    <property type="nucleotide sequence ID" value="NZ_BMEH01000008.1"/>
</dbReference>
<dbReference type="OrthoDB" id="7646241at2"/>
<protein>
    <submittedName>
        <fullName evidence="2">Uncharacterized protein</fullName>
    </submittedName>
</protein>
<gene>
    <name evidence="2" type="ORF">SAMN05421774_10829</name>
</gene>
<accession>A0A1N7QAJ2</accession>
<feature type="compositionally biased region" description="Polar residues" evidence="1">
    <location>
        <begin position="17"/>
        <end position="29"/>
    </location>
</feature>
<reference evidence="2 3" key="1">
    <citation type="submission" date="2017-01" db="EMBL/GenBank/DDBJ databases">
        <authorList>
            <person name="Mah S.A."/>
            <person name="Swanson W.J."/>
            <person name="Moy G.W."/>
            <person name="Vacquier V.D."/>
        </authorList>
    </citation>
    <scope>NUCLEOTIDE SEQUENCE [LARGE SCALE GENOMIC DNA]</scope>
    <source>
        <strain evidence="2 3">DSM 26375</strain>
    </source>
</reference>
<proteinExistence type="predicted"/>
<feature type="region of interest" description="Disordered" evidence="1">
    <location>
        <begin position="1"/>
        <end position="29"/>
    </location>
</feature>
<keyword evidence="3" id="KW-1185">Reference proteome</keyword>
<dbReference type="Proteomes" id="UP000186141">
    <property type="component" value="Unassembled WGS sequence"/>
</dbReference>
<evidence type="ECO:0000313" key="2">
    <source>
        <dbReference type="EMBL" id="SIT19739.1"/>
    </source>
</evidence>